<dbReference type="Gene3D" id="4.10.860.120">
    <property type="entry name" value="RNA polymerase II, clamp domain"/>
    <property type="match status" value="1"/>
</dbReference>
<gene>
    <name evidence="18" type="ORF">V9T40_002209</name>
</gene>
<comment type="subunit">
    <text evidence="3">Component of the RNA polymerase I (Pol I) complex consisting of at least 13 subunits.</text>
</comment>
<dbReference type="FunFam" id="1.10.274.100:FF:000012">
    <property type="entry name" value="DNA-directed RNA polymerase subunit"/>
    <property type="match status" value="1"/>
</dbReference>
<dbReference type="CDD" id="cd01435">
    <property type="entry name" value="RNAP_I_RPA1_N"/>
    <property type="match status" value="1"/>
</dbReference>
<dbReference type="GO" id="GO:0003677">
    <property type="term" value="F:DNA binding"/>
    <property type="evidence" value="ECO:0007669"/>
    <property type="project" value="InterPro"/>
</dbReference>
<keyword evidence="6 15" id="KW-0808">Transferase</keyword>
<proteinExistence type="inferred from homology"/>
<dbReference type="GO" id="GO:0006351">
    <property type="term" value="P:DNA-templated transcription"/>
    <property type="evidence" value="ECO:0007669"/>
    <property type="project" value="InterPro"/>
</dbReference>
<keyword evidence="19" id="KW-1185">Reference proteome</keyword>
<feature type="compositionally biased region" description="Basic and acidic residues" evidence="16">
    <location>
        <begin position="1396"/>
        <end position="1406"/>
    </location>
</feature>
<evidence type="ECO:0000256" key="10">
    <source>
        <dbReference type="ARBA" id="ARBA00022842"/>
    </source>
</evidence>
<accession>A0AAN9Y3L4</accession>
<dbReference type="Gene3D" id="3.30.70.2850">
    <property type="match status" value="1"/>
</dbReference>
<feature type="region of interest" description="Disordered" evidence="16">
    <location>
        <begin position="320"/>
        <end position="340"/>
    </location>
</feature>
<dbReference type="EC" id="2.7.7.6" evidence="15"/>
<dbReference type="InterPro" id="IPR007081">
    <property type="entry name" value="RNA_pol_Rpb1_5"/>
</dbReference>
<dbReference type="Gene3D" id="1.10.274.100">
    <property type="entry name" value="RNA polymerase Rpb1, domain 3"/>
    <property type="match status" value="1"/>
</dbReference>
<dbReference type="GO" id="GO:0046872">
    <property type="term" value="F:metal ion binding"/>
    <property type="evidence" value="ECO:0007669"/>
    <property type="project" value="UniProtKB-KW"/>
</dbReference>
<dbReference type="Gene3D" id="6.10.250.2940">
    <property type="match status" value="1"/>
</dbReference>
<evidence type="ECO:0000256" key="11">
    <source>
        <dbReference type="ARBA" id="ARBA00023163"/>
    </source>
</evidence>
<dbReference type="InterPro" id="IPR044893">
    <property type="entry name" value="RNA_pol_Rpb1_clamp_domain"/>
</dbReference>
<reference evidence="18 19" key="1">
    <citation type="submission" date="2024-03" db="EMBL/GenBank/DDBJ databases">
        <title>Adaptation during the transition from Ophiocordyceps entomopathogen to insect associate is accompanied by gene loss and intensified selection.</title>
        <authorList>
            <person name="Ward C.M."/>
            <person name="Onetto C.A."/>
            <person name="Borneman A.R."/>
        </authorList>
    </citation>
    <scope>NUCLEOTIDE SEQUENCE [LARGE SCALE GENOMIC DNA]</scope>
    <source>
        <strain evidence="18">AWRI1</strain>
        <tissue evidence="18">Single Adult Female</tissue>
    </source>
</reference>
<comment type="caution">
    <text evidence="18">The sequence shown here is derived from an EMBL/GenBank/DDBJ whole genome shotgun (WGS) entry which is preliminary data.</text>
</comment>
<evidence type="ECO:0000259" key="17">
    <source>
        <dbReference type="SMART" id="SM00663"/>
    </source>
</evidence>
<feature type="compositionally biased region" description="Acidic residues" evidence="16">
    <location>
        <begin position="1360"/>
        <end position="1371"/>
    </location>
</feature>
<dbReference type="PANTHER" id="PTHR19376:SF11">
    <property type="entry name" value="DNA-DIRECTED RNA POLYMERASE I SUBUNIT RPA1"/>
    <property type="match status" value="1"/>
</dbReference>
<keyword evidence="11 15" id="KW-0804">Transcription</keyword>
<dbReference type="Pfam" id="PF04998">
    <property type="entry name" value="RNA_pol_Rpb1_5"/>
    <property type="match status" value="1"/>
</dbReference>
<evidence type="ECO:0000256" key="3">
    <source>
        <dbReference type="ARBA" id="ARBA00011251"/>
    </source>
</evidence>
<feature type="region of interest" description="Disordered" evidence="16">
    <location>
        <begin position="1355"/>
        <end position="1470"/>
    </location>
</feature>
<protein>
    <recommendedName>
        <fullName evidence="15">DNA-directed RNA polymerase subunit</fullName>
        <ecNumber evidence="15">2.7.7.6</ecNumber>
    </recommendedName>
</protein>
<keyword evidence="10" id="KW-0460">Magnesium</keyword>
<feature type="domain" description="RNA polymerase N-terminal" evidence="17">
    <location>
        <begin position="268"/>
        <end position="627"/>
    </location>
</feature>
<dbReference type="InterPro" id="IPR006592">
    <property type="entry name" value="RNA_pol_N"/>
</dbReference>
<dbReference type="InterPro" id="IPR007066">
    <property type="entry name" value="RNA_pol_Rpb1_3"/>
</dbReference>
<sequence>MFYHQYYDVNPSRVVAVEFDVWSSERIRKLSVADITTFVTFDKLGYPIAGGLHDARLGPLKQHGDPCHTCGEYLMKCAGHFGHIELPLPVFNPLFATIVANFLKISCLSCFRTVLQEPNKLVLITQLKLVELGFLVEARALDSYLEQDDGKSTQQIRDDLDQLYNRLAQSRSVISPCKNSDPLWRHYLGRLFKRGALKNCPHCQKPHIKISFANGRFYKSCRLMNLSRTVLVPTEAQTLLRKLWMRESDLLQTLIKPLNGTTEIEPTDLCFTSAVPVTPSNTRPVQVVRGKPVEHPKNVMYRQILQDCMQLRDIMKVMAAEPKPKKKQSGDSDEDSSEEAAVVNLAVESVSEETKAMVDVYKGDTTNEKMHIAWHALQMSVNALLDSNAMRGLMNLSVGTTRIGVKQLIEKKAGLMRKNIMGKRADFYARSVLTPDPLISVNEIGVPLIFAKKLTFPVPVTPWNVSELRKYVLNGPGKYPGANVVESDDGSLVWISESNADTRKGLAKTLLTPNIDSRGPKVVHRHLHDGDMLLMNRQPTLHRPSVMAHKARILEKGKTFRLHYANCKAYNADFDGDEMNAHFPQNEVARAEASEIMNACHQYLVPRDGTPLSGLIQDHVISAFRMTVRGRFFERRQYHQLVFEALGAFVDDIRLLPPTILKPQRLWSGKQVISTVVINLTPKGNTPLNLFSKTKLSFGAWPTTGAPCDYMTDAERKFMSETNVVMRRGQLLCGVLDKNHVGATHFGLVHSFYELYGGQHSANLLSALSRVLNAYLQENAFSLGVKDIVVRRKPDRQRRRLAGGLEGAGIQAAKNALGVGEDEEIDVETLERRLEVAYKKNTNFRALLDHEYKMILDSVTNEINKVCLPGGLVEPFPANNLQLMVQSGAKGSTVNTMQISCLLGQIELEGKRPPLMISGKSLPCFRPYDPSPIAGGFIVSRFMSGLRPQEFFFHCMAGREGLIDTAVKTSRSGYLQRCLIKHLEGLVVNYDLTVRDSDNSVIQWRYGEDGLDIPKSQLLKLDQMPFFANNIDTLYDEENFAPLKEGTAKQPLRVQKKRVEAWKSMTESVDTKLPRDSGFLRFCEEMASEQSLLQMEEETLPGRSSNASALCSMWYSMHEETRDKYSKMCFKVPDPVISNFPPDVHFGSVSENIDKILQNYFEEVRHSLPVKKSKFKDAVYWKSFKSLCQPGEAVGVLAAQSVGEPSTQMTLNTFHFAGRGEMNVTLGIPRLREILMVATRKIKTPCTEIPFRTDVPRLEKRAEKLRRSLTKITMKDVLERITVKEMFVPKKKMYKYQLHLHYLPRRSYSSNTNIKPKHIIKCAETRFCWMLEQMLKKYLTKAYSIETRFSGRERNRTIGEGDEDNNLDEYLGDNAAGNSKNDENDDSDADGDGDATEVKSKRHQTDGDEYDDDEDEEDEDDPEFEVTTNYDAENANEGDEDADADETAPTPNAESTPVPAKPKPSDSIVPKDYGITTIRHDEESNSWTIIELWASASYKRLDLSTLLPKEVENVVIHEVPGIKRAITYVNNDGLLTLKTEGSYGISELFKHDRLLNLNKLYSNDVHAVADNYGVEAANRVLIREIQDVFKVYGITVDPRHLTLIADYMTFDGKYQALNRSGMDNCPSTVQQMSFETTLRYLKNAAVRKLKDNLQSPSGSVFMGQESKIDSVPDFTFDQHSVSRVIRSWYGRLPSRHLESFVTPPGVIRDATWSYSRSGVA</sequence>
<dbReference type="InterPro" id="IPR000722">
    <property type="entry name" value="RNA_pol_asu"/>
</dbReference>
<dbReference type="SUPFAM" id="SSF64484">
    <property type="entry name" value="beta and beta-prime subunits of DNA dependent RNA-polymerase"/>
    <property type="match status" value="1"/>
</dbReference>
<dbReference type="InterPro" id="IPR007083">
    <property type="entry name" value="RNA_pol_Rpb1_4"/>
</dbReference>
<dbReference type="GO" id="GO:0003899">
    <property type="term" value="F:DNA-directed RNA polymerase activity"/>
    <property type="evidence" value="ECO:0007669"/>
    <property type="project" value="UniProtKB-EC"/>
</dbReference>
<evidence type="ECO:0000256" key="12">
    <source>
        <dbReference type="ARBA" id="ARBA00023242"/>
    </source>
</evidence>
<evidence type="ECO:0000256" key="14">
    <source>
        <dbReference type="ARBA" id="ARBA00053996"/>
    </source>
</evidence>
<dbReference type="InterPro" id="IPR047107">
    <property type="entry name" value="DNA-dir_RNA_pol1_lsu_C"/>
</dbReference>
<keyword evidence="4 15" id="KW-0240">DNA-directed RNA polymerase</keyword>
<comment type="similarity">
    <text evidence="2 15">Belongs to the RNA polymerase beta' chain family.</text>
</comment>
<dbReference type="Pfam" id="PF04983">
    <property type="entry name" value="RNA_pol_Rpb1_3"/>
    <property type="match status" value="1"/>
</dbReference>
<keyword evidence="8" id="KW-0479">Metal-binding</keyword>
<comment type="function">
    <text evidence="14">DNA-dependent RNA polymerase catalyzes the transcription of DNA into RNA using the four ribonucleoside triphosphates as substrates. Largest and catalytic core component of RNA polymerase I which synthesizes ribosomal RNA precursors. Forms the polymerase active center together with the second largest subunit. A single stranded DNA template strand of the promoter is positioned within the central active site cleft of Pol I. A bridging helix emanates from RPA1 and crosses the cleft near the catalytic site and is thought to promote translocation of Pol I by acting as a ratchet that moves the RNA-DNA hybrid through the active site by switching from straight to bent conformations at each step of nucleotide addition.</text>
</comment>
<evidence type="ECO:0000256" key="6">
    <source>
        <dbReference type="ARBA" id="ARBA00022679"/>
    </source>
</evidence>
<evidence type="ECO:0000256" key="2">
    <source>
        <dbReference type="ARBA" id="ARBA00006460"/>
    </source>
</evidence>
<evidence type="ECO:0000256" key="9">
    <source>
        <dbReference type="ARBA" id="ARBA00022833"/>
    </source>
</evidence>
<feature type="compositionally biased region" description="Acidic residues" evidence="16">
    <location>
        <begin position="1383"/>
        <end position="1395"/>
    </location>
</feature>
<evidence type="ECO:0000313" key="18">
    <source>
        <dbReference type="EMBL" id="KAK7590596.1"/>
    </source>
</evidence>
<dbReference type="PANTHER" id="PTHR19376">
    <property type="entry name" value="DNA-DIRECTED RNA POLYMERASE"/>
    <property type="match status" value="1"/>
</dbReference>
<evidence type="ECO:0000256" key="5">
    <source>
        <dbReference type="ARBA" id="ARBA00022553"/>
    </source>
</evidence>
<evidence type="ECO:0000256" key="1">
    <source>
        <dbReference type="ARBA" id="ARBA00004604"/>
    </source>
</evidence>
<evidence type="ECO:0000256" key="7">
    <source>
        <dbReference type="ARBA" id="ARBA00022695"/>
    </source>
</evidence>
<dbReference type="EMBL" id="JBBCAQ010000022">
    <property type="protein sequence ID" value="KAK7590596.1"/>
    <property type="molecule type" value="Genomic_DNA"/>
</dbReference>
<dbReference type="Proteomes" id="UP001367676">
    <property type="component" value="Unassembled WGS sequence"/>
</dbReference>
<dbReference type="CDD" id="cd02735">
    <property type="entry name" value="RNAP_I_Rpa1_C"/>
    <property type="match status" value="1"/>
</dbReference>
<feature type="compositionally biased region" description="Acidic residues" evidence="16">
    <location>
        <begin position="1434"/>
        <end position="1446"/>
    </location>
</feature>
<organism evidence="18 19">
    <name type="scientific">Parthenolecanium corni</name>
    <dbReference type="NCBI Taxonomy" id="536013"/>
    <lineage>
        <taxon>Eukaryota</taxon>
        <taxon>Metazoa</taxon>
        <taxon>Ecdysozoa</taxon>
        <taxon>Arthropoda</taxon>
        <taxon>Hexapoda</taxon>
        <taxon>Insecta</taxon>
        <taxon>Pterygota</taxon>
        <taxon>Neoptera</taxon>
        <taxon>Paraneoptera</taxon>
        <taxon>Hemiptera</taxon>
        <taxon>Sternorrhyncha</taxon>
        <taxon>Coccoidea</taxon>
        <taxon>Coccidae</taxon>
        <taxon>Parthenolecanium</taxon>
    </lineage>
</organism>
<dbReference type="GO" id="GO:0005736">
    <property type="term" value="C:RNA polymerase I complex"/>
    <property type="evidence" value="ECO:0007669"/>
    <property type="project" value="TreeGrafter"/>
</dbReference>
<dbReference type="Pfam" id="PF05000">
    <property type="entry name" value="RNA_pol_Rpb1_4"/>
    <property type="match status" value="1"/>
</dbReference>
<dbReference type="FunFam" id="2.40.40.20:FF:000019">
    <property type="entry name" value="DNA-directed RNA polymerase II subunit RPB1"/>
    <property type="match status" value="1"/>
</dbReference>
<dbReference type="Gene3D" id="1.10.132.30">
    <property type="match status" value="1"/>
</dbReference>
<evidence type="ECO:0000256" key="4">
    <source>
        <dbReference type="ARBA" id="ARBA00022478"/>
    </source>
</evidence>
<feature type="compositionally biased region" description="Acidic residues" evidence="16">
    <location>
        <begin position="1407"/>
        <end position="1424"/>
    </location>
</feature>
<dbReference type="Pfam" id="PF04997">
    <property type="entry name" value="RNA_pol_Rpb1_1"/>
    <property type="match status" value="1"/>
</dbReference>
<keyword evidence="12" id="KW-0539">Nucleus</keyword>
<dbReference type="InterPro" id="IPR015699">
    <property type="entry name" value="DNA-dir_RNA_pol1_lsu_N"/>
</dbReference>
<dbReference type="InterPro" id="IPR007080">
    <property type="entry name" value="RNA_pol_Rpb1_1"/>
</dbReference>
<name>A0AAN9Y3L4_9HEMI</name>
<evidence type="ECO:0000256" key="13">
    <source>
        <dbReference type="ARBA" id="ARBA00048552"/>
    </source>
</evidence>
<dbReference type="InterPro" id="IPR038120">
    <property type="entry name" value="Rpb1_funnel_sf"/>
</dbReference>
<dbReference type="InterPro" id="IPR042102">
    <property type="entry name" value="RNA_pol_Rpb1_3_sf"/>
</dbReference>
<evidence type="ECO:0000256" key="15">
    <source>
        <dbReference type="RuleBase" id="RU004279"/>
    </source>
</evidence>
<keyword evidence="9" id="KW-0862">Zinc</keyword>
<dbReference type="Gene3D" id="2.40.40.20">
    <property type="match status" value="1"/>
</dbReference>
<comment type="catalytic activity">
    <reaction evidence="13 15">
        <text>RNA(n) + a ribonucleoside 5'-triphosphate = RNA(n+1) + diphosphate</text>
        <dbReference type="Rhea" id="RHEA:21248"/>
        <dbReference type="Rhea" id="RHEA-COMP:14527"/>
        <dbReference type="Rhea" id="RHEA-COMP:17342"/>
        <dbReference type="ChEBI" id="CHEBI:33019"/>
        <dbReference type="ChEBI" id="CHEBI:61557"/>
        <dbReference type="ChEBI" id="CHEBI:140395"/>
        <dbReference type="EC" id="2.7.7.6"/>
    </reaction>
</comment>
<evidence type="ECO:0000256" key="16">
    <source>
        <dbReference type="SAM" id="MobiDB-lite"/>
    </source>
</evidence>
<evidence type="ECO:0000256" key="8">
    <source>
        <dbReference type="ARBA" id="ARBA00022723"/>
    </source>
</evidence>
<dbReference type="InterPro" id="IPR045867">
    <property type="entry name" value="DNA-dir_RpoC_beta_prime"/>
</dbReference>
<keyword evidence="7 15" id="KW-0548">Nucleotidyltransferase</keyword>
<keyword evidence="5" id="KW-0597">Phosphoprotein</keyword>
<evidence type="ECO:0000313" key="19">
    <source>
        <dbReference type="Proteomes" id="UP001367676"/>
    </source>
</evidence>
<dbReference type="Gene3D" id="3.30.1490.180">
    <property type="entry name" value="RNA polymerase ii"/>
    <property type="match status" value="1"/>
</dbReference>
<comment type="subcellular location">
    <subcellularLocation>
        <location evidence="1">Nucleus</location>
        <location evidence="1">Nucleolus</location>
    </subcellularLocation>
</comment>
<dbReference type="Gene3D" id="1.10.357.120">
    <property type="match status" value="1"/>
</dbReference>
<dbReference type="SMART" id="SM00663">
    <property type="entry name" value="RPOLA_N"/>
    <property type="match status" value="1"/>
</dbReference>
<dbReference type="Pfam" id="PF00623">
    <property type="entry name" value="RNA_pol_Rpb1_2"/>
    <property type="match status" value="1"/>
</dbReference>